<proteinExistence type="predicted"/>
<dbReference type="Gene3D" id="1.50.10.20">
    <property type="match status" value="1"/>
</dbReference>
<sequence>TLYTGTGFARVFYLRYNMYRDYFPLWALALYQNVHFEGASRVSRKVAVWRKQPFAPLASFI</sequence>
<dbReference type="SUPFAM" id="SSF48239">
    <property type="entry name" value="Terpenoid cyclases/Protein prenyltransferases"/>
    <property type="match status" value="1"/>
</dbReference>
<dbReference type="EMBL" id="AUZX01000407">
    <property type="protein sequence ID" value="EQD80761.1"/>
    <property type="molecule type" value="Genomic_DNA"/>
</dbReference>
<organism evidence="2">
    <name type="scientific">mine drainage metagenome</name>
    <dbReference type="NCBI Taxonomy" id="410659"/>
    <lineage>
        <taxon>unclassified sequences</taxon>
        <taxon>metagenomes</taxon>
        <taxon>ecological metagenomes</taxon>
    </lineage>
</organism>
<reference evidence="2" key="2">
    <citation type="journal article" date="2014" name="ISME J.">
        <title>Microbial stratification in low pH oxic and suboxic macroscopic growths along an acid mine drainage.</title>
        <authorList>
            <person name="Mendez-Garcia C."/>
            <person name="Mesa V."/>
            <person name="Sprenger R.R."/>
            <person name="Richter M."/>
            <person name="Diez M.S."/>
            <person name="Solano J."/>
            <person name="Bargiela R."/>
            <person name="Golyshina O.V."/>
            <person name="Manteca A."/>
            <person name="Ramos J.L."/>
            <person name="Gallego J.R."/>
            <person name="Llorente I."/>
            <person name="Martins Dos Santos V.A."/>
            <person name="Jensen O.N."/>
            <person name="Pelaez A.I."/>
            <person name="Sanchez J."/>
            <person name="Ferrer M."/>
        </authorList>
    </citation>
    <scope>NUCLEOTIDE SEQUENCE</scope>
</reference>
<protein>
    <recommendedName>
        <fullName evidence="1">Squalene cyclase C-terminal domain-containing protein</fullName>
    </recommendedName>
</protein>
<comment type="caution">
    <text evidence="2">The sequence shown here is derived from an EMBL/GenBank/DDBJ whole genome shotgun (WGS) entry which is preliminary data.</text>
</comment>
<dbReference type="AlphaFoldDB" id="T1C5J7"/>
<feature type="non-terminal residue" evidence="2">
    <location>
        <position position="1"/>
    </location>
</feature>
<accession>T1C5J7</accession>
<reference evidence="2" key="1">
    <citation type="submission" date="2013-08" db="EMBL/GenBank/DDBJ databases">
        <authorList>
            <person name="Mendez C."/>
            <person name="Richter M."/>
            <person name="Ferrer M."/>
            <person name="Sanchez J."/>
        </authorList>
    </citation>
    <scope>NUCLEOTIDE SEQUENCE</scope>
</reference>
<name>T1C5J7_9ZZZZ</name>
<evidence type="ECO:0000313" key="2">
    <source>
        <dbReference type="EMBL" id="EQD80761.1"/>
    </source>
</evidence>
<evidence type="ECO:0000259" key="1">
    <source>
        <dbReference type="Pfam" id="PF13243"/>
    </source>
</evidence>
<dbReference type="InterPro" id="IPR008930">
    <property type="entry name" value="Terpenoid_cyclase/PrenylTrfase"/>
</dbReference>
<gene>
    <name evidence="2" type="ORF">B1A_00546</name>
</gene>
<dbReference type="InterPro" id="IPR032696">
    <property type="entry name" value="SQ_cyclase_C"/>
</dbReference>
<dbReference type="Pfam" id="PF13243">
    <property type="entry name" value="SQHop_cyclase_C"/>
    <property type="match status" value="1"/>
</dbReference>
<feature type="domain" description="Squalene cyclase C-terminal" evidence="1">
    <location>
        <begin position="2"/>
        <end position="33"/>
    </location>
</feature>